<evidence type="ECO:0000256" key="4">
    <source>
        <dbReference type="ARBA" id="ARBA00022840"/>
    </source>
</evidence>
<dbReference type="InterPro" id="IPR003439">
    <property type="entry name" value="ABC_transporter-like_ATP-bd"/>
</dbReference>
<proteinExistence type="predicted"/>
<protein>
    <submittedName>
        <fullName evidence="6">Sugar ABC transporter ATP-binding protein</fullName>
    </submittedName>
</protein>
<dbReference type="PANTHER" id="PTHR43790:SF9">
    <property type="entry name" value="GALACTOFURANOSE TRANSPORTER ATP-BINDING PROTEIN YTFR"/>
    <property type="match status" value="1"/>
</dbReference>
<evidence type="ECO:0000313" key="7">
    <source>
        <dbReference type="Proteomes" id="UP000642284"/>
    </source>
</evidence>
<evidence type="ECO:0000313" key="6">
    <source>
        <dbReference type="EMBL" id="MBC9719021.1"/>
    </source>
</evidence>
<dbReference type="Gene3D" id="3.40.50.300">
    <property type="entry name" value="P-loop containing nucleotide triphosphate hydrolases"/>
    <property type="match status" value="2"/>
</dbReference>
<dbReference type="GO" id="GO:0005524">
    <property type="term" value="F:ATP binding"/>
    <property type="evidence" value="ECO:0007669"/>
    <property type="project" value="UniProtKB-KW"/>
</dbReference>
<name>A0ABR7SWW6_9ACTN</name>
<feature type="domain" description="ABC transporter" evidence="5">
    <location>
        <begin position="276"/>
        <end position="519"/>
    </location>
</feature>
<keyword evidence="1" id="KW-0813">Transport</keyword>
<dbReference type="Pfam" id="PF00005">
    <property type="entry name" value="ABC_tran"/>
    <property type="match status" value="2"/>
</dbReference>
<evidence type="ECO:0000259" key="5">
    <source>
        <dbReference type="PROSITE" id="PS50893"/>
    </source>
</evidence>
<keyword evidence="2" id="KW-0677">Repeat</keyword>
<evidence type="ECO:0000256" key="3">
    <source>
        <dbReference type="ARBA" id="ARBA00022741"/>
    </source>
</evidence>
<feature type="domain" description="ABC transporter" evidence="5">
    <location>
        <begin position="8"/>
        <end position="261"/>
    </location>
</feature>
<keyword evidence="4 6" id="KW-0067">ATP-binding</keyword>
<dbReference type="PANTHER" id="PTHR43790">
    <property type="entry name" value="CARBOHYDRATE TRANSPORT ATP-BINDING PROTEIN MG119-RELATED"/>
    <property type="match status" value="1"/>
</dbReference>
<dbReference type="InterPro" id="IPR050107">
    <property type="entry name" value="ABC_carbohydrate_import_ATPase"/>
</dbReference>
<gene>
    <name evidence="6" type="ORF">H9Y04_41495</name>
</gene>
<dbReference type="EMBL" id="JACTVJ010000031">
    <property type="protein sequence ID" value="MBC9719021.1"/>
    <property type="molecule type" value="Genomic_DNA"/>
</dbReference>
<dbReference type="InterPro" id="IPR017871">
    <property type="entry name" value="ABC_transporter-like_CS"/>
</dbReference>
<dbReference type="SUPFAM" id="SSF52540">
    <property type="entry name" value="P-loop containing nucleoside triphosphate hydrolases"/>
    <property type="match status" value="2"/>
</dbReference>
<keyword evidence="3" id="KW-0547">Nucleotide-binding</keyword>
<dbReference type="PROSITE" id="PS00211">
    <property type="entry name" value="ABC_TRANSPORTER_1"/>
    <property type="match status" value="1"/>
</dbReference>
<evidence type="ECO:0000256" key="1">
    <source>
        <dbReference type="ARBA" id="ARBA00022448"/>
    </source>
</evidence>
<organism evidence="6 7">
    <name type="scientific">Streptomyces polyasparticus</name>
    <dbReference type="NCBI Taxonomy" id="2767826"/>
    <lineage>
        <taxon>Bacteria</taxon>
        <taxon>Bacillati</taxon>
        <taxon>Actinomycetota</taxon>
        <taxon>Actinomycetes</taxon>
        <taxon>Kitasatosporales</taxon>
        <taxon>Streptomycetaceae</taxon>
        <taxon>Streptomyces</taxon>
    </lineage>
</organism>
<keyword evidence="7" id="KW-1185">Reference proteome</keyword>
<dbReference type="SMART" id="SM00382">
    <property type="entry name" value="AAA"/>
    <property type="match status" value="2"/>
</dbReference>
<dbReference type="RefSeq" id="WP_187819447.1">
    <property type="nucleotide sequence ID" value="NZ_JACTVJ010000031.1"/>
</dbReference>
<dbReference type="CDD" id="cd03216">
    <property type="entry name" value="ABC_Carb_Monos_I"/>
    <property type="match status" value="1"/>
</dbReference>
<comment type="caution">
    <text evidence="6">The sequence shown here is derived from an EMBL/GenBank/DDBJ whole genome shotgun (WGS) entry which is preliminary data.</text>
</comment>
<accession>A0ABR7SWW6</accession>
<evidence type="ECO:0000256" key="2">
    <source>
        <dbReference type="ARBA" id="ARBA00022737"/>
    </source>
</evidence>
<dbReference type="InterPro" id="IPR003593">
    <property type="entry name" value="AAA+_ATPase"/>
</dbReference>
<dbReference type="InterPro" id="IPR027417">
    <property type="entry name" value="P-loop_NTPase"/>
</dbReference>
<sequence>MAEPRPVLQMTGVVKEFPGVRALSGVDFRLFPGEIHALIGENGAGKSTLIKVLTGVHSLDGGTITLDGESVEFTSPLQAQQAGISTVYQEVNLCPNLSVAENIFIGREPTRGGRIQWKRMRKEAAELVDRLGLDIDVAAPLSSYPLAVQQLVAIVRSVGTGDRETPGSGAGQAPGSGTATKVLVLDEPTSSLDRDEVLELFRLMRQLRDDGVAILFVSHFLDQIYEICDRMTVLRNGTLVGEHLVRDLDQVGLIELMIGKALDQLEELHEHQLHSDVGETLVKAEGLGRSGKISPFDLEIKKGEVLGLAGLLGSGRTELARLLFGADHPDTGKVTIGGKQVSMSAPNDAIGAGVAFCSENRRTEGLVPDLTVRENIILALQAARGWTRPIPASQRDELVAKYIKALDIRPANPEARVGQLSGGNQQKVLLARWLITSPQLLILDEPTRGIDIGAKTEIQRLVVSLSEDGMSVLYIAAELEEVLRLSHTIGVLRDRKLVARLANGPEITTSRILETIASGEHQ</sequence>
<dbReference type="CDD" id="cd03215">
    <property type="entry name" value="ABC_Carb_Monos_II"/>
    <property type="match status" value="1"/>
</dbReference>
<dbReference type="PROSITE" id="PS50893">
    <property type="entry name" value="ABC_TRANSPORTER_2"/>
    <property type="match status" value="2"/>
</dbReference>
<reference evidence="6 7" key="1">
    <citation type="submission" date="2020-08" db="EMBL/GenBank/DDBJ databases">
        <title>Genemic of Streptomyces polyaspartic.</title>
        <authorList>
            <person name="Liu W."/>
        </authorList>
    </citation>
    <scope>NUCLEOTIDE SEQUENCE [LARGE SCALE GENOMIC DNA]</scope>
    <source>
        <strain evidence="6 7">TRM66268-LWL</strain>
    </source>
</reference>
<dbReference type="Proteomes" id="UP000642284">
    <property type="component" value="Unassembled WGS sequence"/>
</dbReference>